<organism evidence="1 2">
    <name type="scientific">Trametes sanguinea</name>
    <dbReference type="NCBI Taxonomy" id="158606"/>
    <lineage>
        <taxon>Eukaryota</taxon>
        <taxon>Fungi</taxon>
        <taxon>Dikarya</taxon>
        <taxon>Basidiomycota</taxon>
        <taxon>Agaricomycotina</taxon>
        <taxon>Agaricomycetes</taxon>
        <taxon>Polyporales</taxon>
        <taxon>Polyporaceae</taxon>
        <taxon>Trametes</taxon>
    </lineage>
</organism>
<dbReference type="Proteomes" id="UP001144978">
    <property type="component" value="Unassembled WGS sequence"/>
</dbReference>
<proteinExistence type="predicted"/>
<protein>
    <submittedName>
        <fullName evidence="1">Uncharacterized protein</fullName>
    </submittedName>
</protein>
<accession>A0ACC1Q2R3</accession>
<reference evidence="1" key="1">
    <citation type="submission" date="2022-08" db="EMBL/GenBank/DDBJ databases">
        <title>Genome Sequence of Pycnoporus sanguineus.</title>
        <authorList>
            <person name="Buettner E."/>
        </authorList>
    </citation>
    <scope>NUCLEOTIDE SEQUENCE</scope>
    <source>
        <strain evidence="1">CG-C14</strain>
    </source>
</reference>
<evidence type="ECO:0000313" key="2">
    <source>
        <dbReference type="Proteomes" id="UP001144978"/>
    </source>
</evidence>
<comment type="caution">
    <text evidence="1">The sequence shown here is derived from an EMBL/GenBank/DDBJ whole genome shotgun (WGS) entry which is preliminary data.</text>
</comment>
<dbReference type="EMBL" id="JANSHE010000531">
    <property type="protein sequence ID" value="KAJ3009640.1"/>
    <property type="molecule type" value="Genomic_DNA"/>
</dbReference>
<keyword evidence="2" id="KW-1185">Reference proteome</keyword>
<sequence length="235" mass="25932">MAKRRSRKSLGLAKAAGSPEAGANANATERTSETADKHKPCYCYTTEVVTIPGYYVQYTQPLPEARRASERHRRRHGEGGRYRALRGAQSTREPTIAAAHERTHTDDSLASVSDSEKKKGETRKRAQISRNPGMMKMKMIQCPEPQCPMASACRCSVRGRRDGAEGGGDGGNGMVMVVYVYILHERTSFWALPLAGGIKHKAQQHSKRDETAEPTRAIVPALERAVRFARLLAAR</sequence>
<gene>
    <name evidence="1" type="ORF">NUW54_g2718</name>
</gene>
<evidence type="ECO:0000313" key="1">
    <source>
        <dbReference type="EMBL" id="KAJ3009640.1"/>
    </source>
</evidence>
<name>A0ACC1Q2R3_9APHY</name>